<dbReference type="Pfam" id="PF02779">
    <property type="entry name" value="Transket_pyr"/>
    <property type="match status" value="1"/>
</dbReference>
<evidence type="ECO:0000256" key="3">
    <source>
        <dbReference type="ARBA" id="ARBA00023002"/>
    </source>
</evidence>
<dbReference type="PANTHER" id="PTHR43257">
    <property type="entry name" value="PYRUVATE DEHYDROGENASE E1 COMPONENT BETA SUBUNIT"/>
    <property type="match status" value="1"/>
</dbReference>
<evidence type="ECO:0000256" key="5">
    <source>
        <dbReference type="ARBA" id="ARBA00070795"/>
    </source>
</evidence>
<dbReference type="Gene3D" id="3.40.50.970">
    <property type="match status" value="1"/>
</dbReference>
<dbReference type="AlphaFoldDB" id="A0A5B0WYQ4"/>
<dbReference type="EMBL" id="VTUW01000012">
    <property type="protein sequence ID" value="KAA1192180.1"/>
    <property type="molecule type" value="Genomic_DNA"/>
</dbReference>
<dbReference type="CDD" id="cd07036">
    <property type="entry name" value="TPP_PYR_E1-PDHc-beta_like"/>
    <property type="match status" value="1"/>
</dbReference>
<dbReference type="SUPFAM" id="SSF52518">
    <property type="entry name" value="Thiamin diphosphate-binding fold (THDP-binding)"/>
    <property type="match status" value="1"/>
</dbReference>
<dbReference type="Pfam" id="PF02780">
    <property type="entry name" value="Transketolase_C"/>
    <property type="match status" value="1"/>
</dbReference>
<evidence type="ECO:0000256" key="4">
    <source>
        <dbReference type="ARBA" id="ARBA00023052"/>
    </source>
</evidence>
<dbReference type="SMART" id="SM00861">
    <property type="entry name" value="Transket_pyr"/>
    <property type="match status" value="1"/>
</dbReference>
<evidence type="ECO:0000259" key="7">
    <source>
        <dbReference type="SMART" id="SM00861"/>
    </source>
</evidence>
<sequence>MTFAQALNSALDHALNTNPDVVLLGEDIGIPSGGIYRVTQGLEECYGARRVITTPISEQGIIGVGTGLALSGKRPVVEIMLMDYLTIASDQLVNHAAKLRYTTDGACRVPLTVRMHIGGGTMGGAQHSQSLEAWLTHIPGLNVVMPSTPEDARGLLLSCINNDDPCVMLECIELLWSREQQPVPTGAQQISLGKARIRRTGEDVTLIAYGRSVAWSLQASVDVEQQFGIRCEVIDLRSLVPLDLPLILNSARKTRRVVVVHAAGEFCGYGAEIACLVTEALHTSLLHPVSRVGSHASPVPYSSALEKLHSPNEQRITDKITQMFGFTESNR</sequence>
<name>A0A5B0WYQ4_9GAMM</name>
<dbReference type="Proteomes" id="UP000322184">
    <property type="component" value="Unassembled WGS sequence"/>
</dbReference>
<dbReference type="SUPFAM" id="SSF52922">
    <property type="entry name" value="TK C-terminal domain-like"/>
    <property type="match status" value="1"/>
</dbReference>
<reference evidence="8 9" key="1">
    <citation type="submission" date="2019-09" db="EMBL/GenBank/DDBJ databases">
        <title>Whole genome sequence of Photorhabdus heterorhabditis strain ETL (Enterobacteriales: Enterobacteriaceae) a bacterial symbiont of Heterorhabditis zealandica strain ETL (Rhabditida: Heterorhabditidae).</title>
        <authorList>
            <person name="Lulamba T.E."/>
            <person name="Serepa-Dlamini M.H."/>
        </authorList>
    </citation>
    <scope>NUCLEOTIDE SEQUENCE [LARGE SCALE GENOMIC DNA]</scope>
    <source>
        <strain evidence="8 9">ETL</strain>
    </source>
</reference>
<keyword evidence="4" id="KW-0786">Thiamine pyrophosphate</keyword>
<dbReference type="InterPro" id="IPR033248">
    <property type="entry name" value="Transketolase_C"/>
</dbReference>
<evidence type="ECO:0000256" key="2">
    <source>
        <dbReference type="ARBA" id="ARBA00002859"/>
    </source>
</evidence>
<dbReference type="InterPro" id="IPR005475">
    <property type="entry name" value="Transketolase-like_Pyr-bd"/>
</dbReference>
<comment type="caution">
    <text evidence="8">The sequence shown here is derived from an EMBL/GenBank/DDBJ whole genome shotgun (WGS) entry which is preliminary data.</text>
</comment>
<dbReference type="InterPro" id="IPR029061">
    <property type="entry name" value="THDP-binding"/>
</dbReference>
<feature type="domain" description="Transketolase-like pyrimidine-binding" evidence="7">
    <location>
        <begin position="1"/>
        <end position="177"/>
    </location>
</feature>
<dbReference type="FunFam" id="3.40.50.970:FF:000001">
    <property type="entry name" value="Pyruvate dehydrogenase E1 beta subunit"/>
    <property type="match status" value="1"/>
</dbReference>
<dbReference type="GO" id="GO:0016491">
    <property type="term" value="F:oxidoreductase activity"/>
    <property type="evidence" value="ECO:0007669"/>
    <property type="project" value="UniProtKB-KW"/>
</dbReference>
<dbReference type="Gene3D" id="3.40.50.920">
    <property type="match status" value="1"/>
</dbReference>
<comment type="cofactor">
    <cofactor evidence="1">
        <name>thiamine diphosphate</name>
        <dbReference type="ChEBI" id="CHEBI:58937"/>
    </cofactor>
</comment>
<keyword evidence="3" id="KW-0560">Oxidoreductase</keyword>
<protein>
    <recommendedName>
        <fullName evidence="5">2-oxoisovalerate dehydrogenase subunit beta</fullName>
    </recommendedName>
    <alternativeName>
        <fullName evidence="6">Branched-chain alpha-keto acid dehydrogenase E1 component beta chain</fullName>
    </alternativeName>
</protein>
<evidence type="ECO:0000313" key="9">
    <source>
        <dbReference type="Proteomes" id="UP000322184"/>
    </source>
</evidence>
<comment type="function">
    <text evidence="2">The branched-chain alpha-keto dehydrogenase complex catalyzes the overall conversion of alpha-keto acids to acyl-CoA and CO(2). It contains multiple copies of three enzymatic components: branched-chain alpha-keto acid decarboxylase (E1), lipoamide acyltransferase (E2) and lipoamide dehydrogenase (E3).</text>
</comment>
<gene>
    <name evidence="8" type="ORF">F0L16_08640</name>
</gene>
<accession>A0A5B0WYQ4</accession>
<organism evidence="8 9">
    <name type="scientific">Photorhabdus heterorhabditis</name>
    <dbReference type="NCBI Taxonomy" id="880156"/>
    <lineage>
        <taxon>Bacteria</taxon>
        <taxon>Pseudomonadati</taxon>
        <taxon>Pseudomonadota</taxon>
        <taxon>Gammaproteobacteria</taxon>
        <taxon>Enterobacterales</taxon>
        <taxon>Morganellaceae</taxon>
        <taxon>Photorhabdus</taxon>
    </lineage>
</organism>
<dbReference type="InterPro" id="IPR009014">
    <property type="entry name" value="Transketo_C/PFOR_II"/>
</dbReference>
<evidence type="ECO:0000256" key="6">
    <source>
        <dbReference type="ARBA" id="ARBA00082400"/>
    </source>
</evidence>
<evidence type="ECO:0000313" key="8">
    <source>
        <dbReference type="EMBL" id="KAA1192180.1"/>
    </source>
</evidence>
<proteinExistence type="predicted"/>
<dbReference type="PANTHER" id="PTHR43257:SF2">
    <property type="entry name" value="PYRUVATE DEHYDROGENASE E1 COMPONENT SUBUNIT BETA"/>
    <property type="match status" value="1"/>
</dbReference>
<evidence type="ECO:0000256" key="1">
    <source>
        <dbReference type="ARBA" id="ARBA00001964"/>
    </source>
</evidence>
<dbReference type="FunFam" id="3.40.50.920:FF:000001">
    <property type="entry name" value="Pyruvate dehydrogenase E1 beta subunit"/>
    <property type="match status" value="1"/>
</dbReference>